<organism evidence="2 3">
    <name type="scientific">Phyllobacterium trifolii</name>
    <dbReference type="NCBI Taxonomy" id="300193"/>
    <lineage>
        <taxon>Bacteria</taxon>
        <taxon>Pseudomonadati</taxon>
        <taxon>Pseudomonadota</taxon>
        <taxon>Alphaproteobacteria</taxon>
        <taxon>Hyphomicrobiales</taxon>
        <taxon>Phyllobacteriaceae</taxon>
        <taxon>Phyllobacterium</taxon>
    </lineage>
</organism>
<keyword evidence="1" id="KW-0472">Membrane</keyword>
<keyword evidence="1" id="KW-0812">Transmembrane</keyword>
<sequence length="38" mass="4159">MRIDNDDDPEDGSNGRNYIPATVFIAGLLLAAGIGWYF</sequence>
<comment type="caution">
    <text evidence="2">The sequence shown here is derived from an EMBL/GenBank/DDBJ whole genome shotgun (WGS) entry which is preliminary data.</text>
</comment>
<dbReference type="Proteomes" id="UP000554520">
    <property type="component" value="Unassembled WGS sequence"/>
</dbReference>
<accession>A0A839UFF1</accession>
<name>A0A839UFF1_9HYPH</name>
<protein>
    <submittedName>
        <fullName evidence="2">Uncharacterized protein</fullName>
    </submittedName>
</protein>
<proteinExistence type="predicted"/>
<feature type="transmembrane region" description="Helical" evidence="1">
    <location>
        <begin position="18"/>
        <end position="37"/>
    </location>
</feature>
<keyword evidence="1" id="KW-1133">Transmembrane helix</keyword>
<gene>
    <name evidence="2" type="ORF">FHS21_005113</name>
</gene>
<keyword evidence="3" id="KW-1185">Reference proteome</keyword>
<evidence type="ECO:0000313" key="2">
    <source>
        <dbReference type="EMBL" id="MBB3148665.1"/>
    </source>
</evidence>
<dbReference type="AlphaFoldDB" id="A0A839UFF1"/>
<reference evidence="2 3" key="1">
    <citation type="submission" date="2020-08" db="EMBL/GenBank/DDBJ databases">
        <title>Genomic Encyclopedia of Type Strains, Phase III (KMG-III): the genomes of soil and plant-associated and newly described type strains.</title>
        <authorList>
            <person name="Whitman W."/>
        </authorList>
    </citation>
    <scope>NUCLEOTIDE SEQUENCE [LARGE SCALE GENOMIC DNA]</scope>
    <source>
        <strain evidence="2 3">CECT 7015</strain>
    </source>
</reference>
<evidence type="ECO:0000313" key="3">
    <source>
        <dbReference type="Proteomes" id="UP000554520"/>
    </source>
</evidence>
<evidence type="ECO:0000256" key="1">
    <source>
        <dbReference type="SAM" id="Phobius"/>
    </source>
</evidence>
<dbReference type="EMBL" id="JACHXN010000021">
    <property type="protein sequence ID" value="MBB3148665.1"/>
    <property type="molecule type" value="Genomic_DNA"/>
</dbReference>